<feature type="region of interest" description="Disordered" evidence="1">
    <location>
        <begin position="673"/>
        <end position="692"/>
    </location>
</feature>
<feature type="region of interest" description="Disordered" evidence="1">
    <location>
        <begin position="1181"/>
        <end position="1204"/>
    </location>
</feature>
<feature type="region of interest" description="Disordered" evidence="1">
    <location>
        <begin position="448"/>
        <end position="467"/>
    </location>
</feature>
<organism evidence="3 4">
    <name type="scientific">Gallibacterium trehalosifermentans</name>
    <dbReference type="NCBI Taxonomy" id="516935"/>
    <lineage>
        <taxon>Bacteria</taxon>
        <taxon>Pseudomonadati</taxon>
        <taxon>Pseudomonadota</taxon>
        <taxon>Gammaproteobacteria</taxon>
        <taxon>Pasteurellales</taxon>
        <taxon>Pasteurellaceae</taxon>
        <taxon>Gallibacterium</taxon>
    </lineage>
</organism>
<feature type="compositionally biased region" description="Basic and acidic residues" evidence="1">
    <location>
        <begin position="453"/>
        <end position="467"/>
    </location>
</feature>
<feature type="region of interest" description="Disordered" evidence="1">
    <location>
        <begin position="700"/>
        <end position="720"/>
    </location>
</feature>
<dbReference type="Pfam" id="PF19077">
    <property type="entry name" value="Big_13"/>
    <property type="match status" value="8"/>
</dbReference>
<feature type="compositionally biased region" description="Polar residues" evidence="1">
    <location>
        <begin position="766"/>
        <end position="776"/>
    </location>
</feature>
<evidence type="ECO:0000256" key="1">
    <source>
        <dbReference type="SAM" id="MobiDB-lite"/>
    </source>
</evidence>
<dbReference type="NCBIfam" id="NF033510">
    <property type="entry name" value="Ca_tandemer"/>
    <property type="match status" value="21"/>
</dbReference>
<dbReference type="InterPro" id="IPR013783">
    <property type="entry name" value="Ig-like_fold"/>
</dbReference>
<dbReference type="RefSeq" id="WP_382370708.1">
    <property type="nucleotide sequence ID" value="NZ_JBHLWB010000006.1"/>
</dbReference>
<dbReference type="PROSITE" id="PS50268">
    <property type="entry name" value="CADHERIN_2"/>
    <property type="match status" value="1"/>
</dbReference>
<proteinExistence type="predicted"/>
<keyword evidence="4" id="KW-1185">Reference proteome</keyword>
<dbReference type="NCBIfam" id="NF012196">
    <property type="entry name" value="Ig_like_ice"/>
    <property type="match status" value="6"/>
</dbReference>
<dbReference type="InterPro" id="IPR002126">
    <property type="entry name" value="Cadherin-like_dom"/>
</dbReference>
<protein>
    <submittedName>
        <fullName evidence="3">Ig-like domain-containing protein</fullName>
    </submittedName>
</protein>
<feature type="region of interest" description="Disordered" evidence="1">
    <location>
        <begin position="766"/>
        <end position="785"/>
    </location>
</feature>
<dbReference type="InterPro" id="IPR022038">
    <property type="entry name" value="Ig-like_bact"/>
</dbReference>
<dbReference type="InterPro" id="IPR044016">
    <property type="entry name" value="Big_13"/>
</dbReference>
<dbReference type="InterPro" id="IPR049826">
    <property type="entry name" value="Ig-like_ice"/>
</dbReference>
<name>A0ABV6H3H7_9PAST</name>
<accession>A0ABV6H3H7</accession>
<evidence type="ECO:0000259" key="2">
    <source>
        <dbReference type="PROSITE" id="PS50268"/>
    </source>
</evidence>
<feature type="compositionally biased region" description="Polar residues" evidence="1">
    <location>
        <begin position="673"/>
        <end position="683"/>
    </location>
</feature>
<dbReference type="Pfam" id="PF12245">
    <property type="entry name" value="Big_3_2"/>
    <property type="match status" value="3"/>
</dbReference>
<sequence>MSKTIILNINNSKETIQTLKLEKGQLIKIKAQAKVHYQFTDEETQFAPENIMTKRVGDDLVIAFEGSDIEQPDLIIEDYYNQENNDCLLVGQYENGQIYPYVPESTLQTDAVTLLADGNSAGQALGGDPISNLWAFSPWWLLALLPLAAGIQVNHSDSGVAINVTVVVPNPTKNNTPEITGETNAPEGSTVTITITDSEGNTQTVTTTVNPDGSYSVEVPKELPEGNYNVTVEVTDPAGNTGKNDGNGEIDLTPPTVDATEIANDKQVGQDTGDTDNYSYVNKQEKANGFTISGNTAEDTKTVVVEILKEDGTTTGTSYTATVDNGTWTANVPANASWTDNDGTYQVKVTATDKAGNTNTDIDLTVVDTTPPTVTVDAPDITGNKTPTIKGNVTDVPEGTTVTVIVTDKDGHIQTVTTKTDENGDYSIKVPNPLPEGNYDVEVEVEDPAGNKGVDKDGNKPQDKGNEVVKTNVTLDPITPDDVINKEESQQDIPISGKVTGEFTEGDKVTVTVNNKPFTTTVEKDGSFTVNVPGKDLAEADQPKVTATVEVTDKTGTKIPVETDRDYSVDTTPPDITVNVPSTTKDTTPEITGTTDAPAGSTVTVTITDKDNNTQTVTTTVNPDGSYSVEVPNELPEGNYNVTVEVTDPAGNTGTNNGNGEIDLTPPDITVNVPSTTKDTTPEITGKTDAPAGSTITVTITDKDNNPQTVTTTVNPDGSYSVEVPNELPEGNYNVTVEVTDPAGNTGTNKGNGEIDLTPPDITVNVPSTTKDTTPEITGKTDAPAGSTITVTITDKDNNPQTVTTTVNPDGSYSVEVPNELPEGNYNVTVEVTDPAGNTGTDNGNGEIDLTPPTVDATEIANDKQEGKDTGNTDNYSYVNRTEKATGFEIKGSTDATDVSSVIVEIRTQNGDKIGDDGVTYTATVENGTWTANVPADEDWVKDGTYQVKVTATDKAGNTNTDIDLTVVDLTPPNSDTTQVTITTVGGDDVINKEEADSPEVPVVGKVTGEFKEGDTVTVTVNGNPYTGTVDKDGNFTINVPGKELVEDNDKTIEISITTTDDAGNTATVEGTPKTYTVDTSVTIDINHIAGEYQGSEDKDGYATINIKDKTEGFKVSGTTDAEDGQKVTVTVKDSAGSTVATYTEAATVAGGSWSMQVPANEDWITDKTVYTFTAKITDKAGNTTEDPDKTAETDLTAPSNDTTTITLNPITPDNIINQEESGKEIPVSGKVTGEFNKGDTVTVTVNNNPYTGKVDEEGNFSIKVPGQELSGAEPPKVTATIEVTDKAGNPGKATTEKDYDVDITPPTVDVTHIAGDEQVGADSGNEDNYSYVNSTEKATGFEIKGSTDATDVSSVIVEIRTQNGDKIGDGVTYTATVENGTWTANVPADADWVKDGTYQVIATATDKVGNTNTDIDLTVVDLTPPNSDTTQVTITTVGYDDVINKEEADSPEVPVVGKVTGEFTEGDTVTVTVNNNPYTGKVDKDGNFTIKVPGSALENDSDKQIEVEVEASDKAGNKGKVPGSPKTYTVDKDVSIDINHIAGEDQSGADADGYATINKTDKDNGFKVSGTTDAEQGRTVTVTVSNGTNGVASYTATVEEGGKWSVNVPANETWITDKTVYTFTAKVTDKAGNTAEDPDKTAETNLTLPNVTVTVNKITDDNVVNKTESEDNITITGKVTSPDVKVGDKVVVTVDGNKHETSVKKVTDGQGEFEVTVSGSELKNASTPKVTATATVTNTAGNEGTGSGEQSYTVDTTATIDITHIAGEDQGSEDKDGYATINIKDKADGFKVSGTTDAEDGQKVTVTVQDSGGLTVATYTDIATVSGGSWSMQVPAGQEWIKDQAVYTFTATVTDTAGNTAEDSDSTAATDLTPPTVSVMVDNVTEDNVVNKTESSGKVTITGKVNSPDVKVGDDVTVTVNGKGYPAKVTSVSNNEGNFSVEVDGSELASANPQTVTATATVTDPSGNPATGTGTKNYTVDTTAPVIDINQIAGERQSGDDQGDDDSYAYINSSDKASGFTISGTTDAENDQTVSIKVYNTDDASNPVATYEAKVANGAWTANVPANEAWIEDGKTYNFTATVSDKAGNEGRDTDKVNADLTKPAIDVNHIAGDDQPSTGDTGNTDKYSYVNKAEKEAGFTIKGSTETGVENVIIEILKENGGQIGNGVSYTAPVNNGTWTVDVPANATWATDGTYQVKATATDKAGNTNTDIDLTVVDTTAPTISITVPATSKTPKPTITGTVTGVEPGTEVTVTITYNGGSTQTVTATTDSEGNYSVVPDSNLPSGDYTATAKVKDPAGNEANSNSGTGNVDLTAKIDITEIAGETQSEAAFTDNSDTNQYASISDSDNANGFAVKGKTDVGAGQTVTLEVIEQAKSGLSVQADGTYAPTRVVKTYTTTTDTNGDWTINLDKNFGFSQGRTYQFKATVTSEYGATATDIDVVTTAMTATVDITTINGYSQNPIGTDANDYAIIDNNAKYEGLTISGTSTNAAGRYVSISIDGKTFGTYGISNVIQNDGNWTITIPGIKDLTGRNSLDELDIGIAHNVTATIVDLKNNGVAITDTDKTRPVEPIIRLIRLSTNLNESGGPNNKGGYSHGNDNAYPGDSNVYNGQLQTYQAGSANKASNNDDVIYVEKTTDNGKSNDPNFITISLGSGNDYFSTAAFVPVDVKFFDAGKSDLTGEVGVVINGGSGNDVIDVYNKNTANMKNTYVGMGPGNDIITAYNQGLTTENYIDMADGNDAIYTTRIGNSNRIHMGAGDDLLVIYGDLKANPSSTQLDTSLSSASNTIIDFGSGTDVLRIASNSTFSDGGSAVIAMQNLKNLEFLNLNGTANQVSFYNYLNQNKGSQDLVIYGTDGAKYLNSDGALVQSSNQILGLDKSTKSSTTTTFTLPENGKVLMKDLIFDTDNNNELLGVKETTITQVDAYRYQTIDGVTVYVDKNLIGIIA</sequence>
<dbReference type="InterPro" id="IPR017868">
    <property type="entry name" value="Filamin/ABP280_repeat-like"/>
</dbReference>
<comment type="caution">
    <text evidence="3">The sequence shown here is derived from an EMBL/GenBank/DDBJ whole genome shotgun (WGS) entry which is preliminary data.</text>
</comment>
<feature type="domain" description="Cadherin" evidence="2">
    <location>
        <begin position="861"/>
        <end position="1001"/>
    </location>
</feature>
<reference evidence="3 4" key="1">
    <citation type="submission" date="2024-09" db="EMBL/GenBank/DDBJ databases">
        <authorList>
            <person name="Sun Q."/>
            <person name="Mori K."/>
        </authorList>
    </citation>
    <scope>NUCLEOTIDE SEQUENCE [LARGE SCALE GENOMIC DNA]</scope>
    <source>
        <strain evidence="3 4">CCM 7539</strain>
    </source>
</reference>
<evidence type="ECO:0000313" key="3">
    <source>
        <dbReference type="EMBL" id="MFC0309345.1"/>
    </source>
</evidence>
<evidence type="ECO:0000313" key="4">
    <source>
        <dbReference type="Proteomes" id="UP001589767"/>
    </source>
</evidence>
<dbReference type="Gene3D" id="2.60.40.10">
    <property type="entry name" value="Immunoglobulins"/>
    <property type="match status" value="22"/>
</dbReference>
<dbReference type="PROSITE" id="PS50194">
    <property type="entry name" value="FILAMIN_REPEAT"/>
    <property type="match status" value="1"/>
</dbReference>
<gene>
    <name evidence="3" type="ORF">ACFFHK_06435</name>
</gene>
<feature type="region of interest" description="Disordered" evidence="1">
    <location>
        <begin position="564"/>
        <end position="600"/>
    </location>
</feature>
<dbReference type="Proteomes" id="UP001589767">
    <property type="component" value="Unassembled WGS sequence"/>
</dbReference>
<dbReference type="EMBL" id="JBHLWB010000006">
    <property type="protein sequence ID" value="MFC0309345.1"/>
    <property type="molecule type" value="Genomic_DNA"/>
</dbReference>
<feature type="compositionally biased region" description="Polar residues" evidence="1">
    <location>
        <begin position="579"/>
        <end position="600"/>
    </location>
</feature>